<evidence type="ECO:0000313" key="1">
    <source>
        <dbReference type="EMBL" id="CAG8614165.1"/>
    </source>
</evidence>
<feature type="non-terminal residue" evidence="1">
    <location>
        <position position="1"/>
    </location>
</feature>
<accession>A0ABN7UJR6</accession>
<sequence length="131" mass="15069">KQKIGTLTGIANWSEWKWPTEGSDKGSICARALSNFGTWNIFSPTEDELQNNENKNLSTNIFHRLGLKENQKSSRDEMSKKLNAQEIQQELLYYVKQGEIEESEIPKVSTIQNWIHTFTCSFKSSLSQKIL</sequence>
<keyword evidence="2" id="KW-1185">Reference proteome</keyword>
<comment type="caution">
    <text evidence="1">The sequence shown here is derived from an EMBL/GenBank/DDBJ whole genome shotgun (WGS) entry which is preliminary data.</text>
</comment>
<name>A0ABN7UJR6_GIGMA</name>
<dbReference type="EMBL" id="CAJVQB010003652">
    <property type="protein sequence ID" value="CAG8614165.1"/>
    <property type="molecule type" value="Genomic_DNA"/>
</dbReference>
<evidence type="ECO:0000313" key="2">
    <source>
        <dbReference type="Proteomes" id="UP000789901"/>
    </source>
</evidence>
<organism evidence="1 2">
    <name type="scientific">Gigaspora margarita</name>
    <dbReference type="NCBI Taxonomy" id="4874"/>
    <lineage>
        <taxon>Eukaryota</taxon>
        <taxon>Fungi</taxon>
        <taxon>Fungi incertae sedis</taxon>
        <taxon>Mucoromycota</taxon>
        <taxon>Glomeromycotina</taxon>
        <taxon>Glomeromycetes</taxon>
        <taxon>Diversisporales</taxon>
        <taxon>Gigasporaceae</taxon>
        <taxon>Gigaspora</taxon>
    </lineage>
</organism>
<protein>
    <submittedName>
        <fullName evidence="1">39733_t:CDS:1</fullName>
    </submittedName>
</protein>
<reference evidence="1 2" key="1">
    <citation type="submission" date="2021-06" db="EMBL/GenBank/DDBJ databases">
        <authorList>
            <person name="Kallberg Y."/>
            <person name="Tangrot J."/>
            <person name="Rosling A."/>
        </authorList>
    </citation>
    <scope>NUCLEOTIDE SEQUENCE [LARGE SCALE GENOMIC DNA]</scope>
    <source>
        <strain evidence="1 2">120-4 pot B 10/14</strain>
    </source>
</reference>
<proteinExistence type="predicted"/>
<dbReference type="Proteomes" id="UP000789901">
    <property type="component" value="Unassembled WGS sequence"/>
</dbReference>
<gene>
    <name evidence="1" type="ORF">GMARGA_LOCUS7508</name>
</gene>